<organism evidence="1 2">
    <name type="scientific">Chthoniobacter flavus Ellin428</name>
    <dbReference type="NCBI Taxonomy" id="497964"/>
    <lineage>
        <taxon>Bacteria</taxon>
        <taxon>Pseudomonadati</taxon>
        <taxon>Verrucomicrobiota</taxon>
        <taxon>Spartobacteria</taxon>
        <taxon>Chthoniobacterales</taxon>
        <taxon>Chthoniobacteraceae</taxon>
        <taxon>Chthoniobacter</taxon>
    </lineage>
</organism>
<evidence type="ECO:0000313" key="2">
    <source>
        <dbReference type="Proteomes" id="UP000005824"/>
    </source>
</evidence>
<protein>
    <submittedName>
        <fullName evidence="1">Uncharacterized protein</fullName>
    </submittedName>
</protein>
<dbReference type="RefSeq" id="WP_006980243.1">
    <property type="nucleotide sequence ID" value="NZ_ABVL01000007.1"/>
</dbReference>
<reference evidence="1 2" key="1">
    <citation type="journal article" date="2011" name="J. Bacteriol.">
        <title>Genome sequence of Chthoniobacter flavus Ellin428, an aerobic heterotrophic soil bacterium.</title>
        <authorList>
            <person name="Kant R."/>
            <person name="van Passel M.W."/>
            <person name="Palva A."/>
            <person name="Lucas S."/>
            <person name="Lapidus A."/>
            <person name="Glavina Del Rio T."/>
            <person name="Dalin E."/>
            <person name="Tice H."/>
            <person name="Bruce D."/>
            <person name="Goodwin L."/>
            <person name="Pitluck S."/>
            <person name="Larimer F.W."/>
            <person name="Land M.L."/>
            <person name="Hauser L."/>
            <person name="Sangwan P."/>
            <person name="de Vos W.M."/>
            <person name="Janssen P.H."/>
            <person name="Smidt H."/>
        </authorList>
    </citation>
    <scope>NUCLEOTIDE SEQUENCE [LARGE SCALE GENOMIC DNA]</scope>
    <source>
        <strain evidence="1 2">Ellin428</strain>
    </source>
</reference>
<evidence type="ECO:0000313" key="1">
    <source>
        <dbReference type="EMBL" id="EDY19742.1"/>
    </source>
</evidence>
<dbReference type="STRING" id="497964.CfE428DRAFT_2918"/>
<proteinExistence type="predicted"/>
<comment type="caution">
    <text evidence="1">The sequence shown here is derived from an EMBL/GenBank/DDBJ whole genome shotgun (WGS) entry which is preliminary data.</text>
</comment>
<dbReference type="InParanoid" id="B4D1Y0"/>
<keyword evidence="2" id="KW-1185">Reference proteome</keyword>
<dbReference type="AlphaFoldDB" id="B4D1Y0"/>
<dbReference type="EMBL" id="ABVL01000007">
    <property type="protein sequence ID" value="EDY19742.1"/>
    <property type="molecule type" value="Genomic_DNA"/>
</dbReference>
<gene>
    <name evidence="1" type="ORF">CfE428DRAFT_2918</name>
</gene>
<accession>B4D1Y0</accession>
<name>B4D1Y0_9BACT</name>
<dbReference type="Proteomes" id="UP000005824">
    <property type="component" value="Unassembled WGS sequence"/>
</dbReference>
<sequence>MKKHLKKTNRSNFSLGDLIVAVSSYTKNNRETVAAVADLLESGRVRFSSQGRKIRARVY</sequence>